<dbReference type="RefSeq" id="WP_036603505.1">
    <property type="nucleotide sequence ID" value="NZ_CP076607.1"/>
</dbReference>
<dbReference type="EMBL" id="FODH01000027">
    <property type="protein sequence ID" value="SEP18756.1"/>
    <property type="molecule type" value="Genomic_DNA"/>
</dbReference>
<dbReference type="Pfam" id="PF01381">
    <property type="entry name" value="HTH_3"/>
    <property type="match status" value="1"/>
</dbReference>
<evidence type="ECO:0000259" key="1">
    <source>
        <dbReference type="PROSITE" id="PS50943"/>
    </source>
</evidence>
<dbReference type="EMBL" id="CP076607">
    <property type="protein sequence ID" value="QWU15706.1"/>
    <property type="molecule type" value="Genomic_DNA"/>
</dbReference>
<accession>A0A1H8VTN0</accession>
<dbReference type="InterPro" id="IPR010982">
    <property type="entry name" value="Lambda_DNA-bd_dom_sf"/>
</dbReference>
<proteinExistence type="predicted"/>
<gene>
    <name evidence="2" type="ORF">KP014_28485</name>
    <name evidence="3" type="ORF">SAMN04487895_12754</name>
</gene>
<dbReference type="Gene3D" id="1.10.260.40">
    <property type="entry name" value="lambda repressor-like DNA-binding domains"/>
    <property type="match status" value="1"/>
</dbReference>
<organism evidence="3 4">
    <name type="scientific">Paenibacillus sophorae</name>
    <dbReference type="NCBI Taxonomy" id="1333845"/>
    <lineage>
        <taxon>Bacteria</taxon>
        <taxon>Bacillati</taxon>
        <taxon>Bacillota</taxon>
        <taxon>Bacilli</taxon>
        <taxon>Bacillales</taxon>
        <taxon>Paenibacillaceae</taxon>
        <taxon>Paenibacillus</taxon>
    </lineage>
</organism>
<dbReference type="Proteomes" id="UP000683429">
    <property type="component" value="Chromosome"/>
</dbReference>
<sequence>MSPNNQNRQQQSIKLLRRHLAEGRFPISLREARLNAHMSLEDAAKAVGITVRTLKKWEENCAGTNIIALIKLCMQVYQIGINHVWWGDEADLHRVRAEHYAAEKQNRLNTSLAGRG</sequence>
<evidence type="ECO:0000313" key="5">
    <source>
        <dbReference type="Proteomes" id="UP000683429"/>
    </source>
</evidence>
<evidence type="ECO:0000313" key="3">
    <source>
        <dbReference type="EMBL" id="SEP18756.1"/>
    </source>
</evidence>
<dbReference type="Proteomes" id="UP000198809">
    <property type="component" value="Unassembled WGS sequence"/>
</dbReference>
<reference evidence="2 5" key="2">
    <citation type="submission" date="2021-06" db="EMBL/GenBank/DDBJ databases">
        <title>Whole genome sequence of Paenibacillus sophorae DSM23020 for comparative genomics.</title>
        <authorList>
            <person name="Kim M.-J."/>
            <person name="Lee G."/>
            <person name="Shin J.-H."/>
        </authorList>
    </citation>
    <scope>NUCLEOTIDE SEQUENCE [LARGE SCALE GENOMIC DNA]</scope>
    <source>
        <strain evidence="2 5">DSM 23020</strain>
    </source>
</reference>
<evidence type="ECO:0000313" key="4">
    <source>
        <dbReference type="Proteomes" id="UP000198809"/>
    </source>
</evidence>
<dbReference type="STRING" id="1333845.SAMN04487895_12754"/>
<dbReference type="SUPFAM" id="SSF47413">
    <property type="entry name" value="lambda repressor-like DNA-binding domains"/>
    <property type="match status" value="1"/>
</dbReference>
<dbReference type="PROSITE" id="PS50943">
    <property type="entry name" value="HTH_CROC1"/>
    <property type="match status" value="1"/>
</dbReference>
<dbReference type="InterPro" id="IPR001387">
    <property type="entry name" value="Cro/C1-type_HTH"/>
</dbReference>
<evidence type="ECO:0000313" key="2">
    <source>
        <dbReference type="EMBL" id="QWU15706.1"/>
    </source>
</evidence>
<dbReference type="AlphaFoldDB" id="A0A1H8VTN0"/>
<keyword evidence="5" id="KW-1185">Reference proteome</keyword>
<dbReference type="GO" id="GO:0003677">
    <property type="term" value="F:DNA binding"/>
    <property type="evidence" value="ECO:0007669"/>
    <property type="project" value="InterPro"/>
</dbReference>
<dbReference type="CDD" id="cd00093">
    <property type="entry name" value="HTH_XRE"/>
    <property type="match status" value="1"/>
</dbReference>
<protein>
    <submittedName>
        <fullName evidence="2 3">Helix-turn-helix</fullName>
    </submittedName>
</protein>
<name>A0A1H8VTN0_9BACL</name>
<feature type="domain" description="HTH cro/C1-type" evidence="1">
    <location>
        <begin position="29"/>
        <end position="58"/>
    </location>
</feature>
<reference evidence="3 4" key="1">
    <citation type="submission" date="2016-10" db="EMBL/GenBank/DDBJ databases">
        <authorList>
            <person name="de Groot N.N."/>
        </authorList>
    </citation>
    <scope>NUCLEOTIDE SEQUENCE [LARGE SCALE GENOMIC DNA]</scope>
    <source>
        <strain evidence="3 4">CGMCC 1.10238</strain>
    </source>
</reference>
<dbReference type="OrthoDB" id="2615522at2"/>